<accession>A0A7R9HB09</accession>
<dbReference type="AlphaFoldDB" id="A0A7R9HB09"/>
<name>A0A7R9HB09_TIMPO</name>
<reference evidence="3" key="1">
    <citation type="submission" date="2020-11" db="EMBL/GenBank/DDBJ databases">
        <authorList>
            <person name="Tran Van P."/>
        </authorList>
    </citation>
    <scope>NUCLEOTIDE SEQUENCE</scope>
</reference>
<organism evidence="3">
    <name type="scientific">Timema poppense</name>
    <name type="common">Walking stick</name>
    <dbReference type="NCBI Taxonomy" id="170557"/>
    <lineage>
        <taxon>Eukaryota</taxon>
        <taxon>Metazoa</taxon>
        <taxon>Ecdysozoa</taxon>
        <taxon>Arthropoda</taxon>
        <taxon>Hexapoda</taxon>
        <taxon>Insecta</taxon>
        <taxon>Pterygota</taxon>
        <taxon>Neoptera</taxon>
        <taxon>Polyneoptera</taxon>
        <taxon>Phasmatodea</taxon>
        <taxon>Timematodea</taxon>
        <taxon>Timematoidea</taxon>
        <taxon>Timematidae</taxon>
        <taxon>Timema</taxon>
    </lineage>
</organism>
<protein>
    <submittedName>
        <fullName evidence="3">Uncharacterized protein</fullName>
    </submittedName>
</protein>
<comment type="similarity">
    <text evidence="1">Belongs to the E(R) family.</text>
</comment>
<dbReference type="SUPFAM" id="SSF143875">
    <property type="entry name" value="ERH-like"/>
    <property type="match status" value="1"/>
</dbReference>
<gene>
    <name evidence="3" type="ORF">TPSB3V08_LOCUS8595</name>
</gene>
<evidence type="ECO:0000313" key="3">
    <source>
        <dbReference type="EMBL" id="CAD7412731.1"/>
    </source>
</evidence>
<dbReference type="Gene3D" id="3.30.2260.10">
    <property type="entry name" value="Enhancer of rudimentary"/>
    <property type="match status" value="1"/>
</dbReference>
<feature type="compositionally biased region" description="Polar residues" evidence="2">
    <location>
        <begin position="207"/>
        <end position="216"/>
    </location>
</feature>
<dbReference type="InterPro" id="IPR035912">
    <property type="entry name" value="EHR_sf"/>
</dbReference>
<sequence>MDQEHGVRIVREGALRYQDKVKQATSQENYSFLGCYRVCNLYECHLKNKRPGSSKITYDIEELFKFIDNFTDLCCLVKESVDWAKHTIHRAVPWTTPDVSASNKLHGVNPRLCYADRAAAAVSDHIRERAEERKWKQVKPTSAKIKWNLFLKAADLSDDNDVPIPTTTSDNSSDESTERMVSIDPRILTKKDQDDEHEINYLERSSKCSGSSTSWFSGFERHNDGLVS</sequence>
<proteinExistence type="inferred from homology"/>
<dbReference type="Pfam" id="PF01133">
    <property type="entry name" value="ER"/>
    <property type="match status" value="1"/>
</dbReference>
<feature type="region of interest" description="Disordered" evidence="2">
    <location>
        <begin position="161"/>
        <end position="228"/>
    </location>
</feature>
<dbReference type="PANTHER" id="PTHR12373:SF0">
    <property type="entry name" value="ENHANCER OF RUDIMENTARY HOMOLOG"/>
    <property type="match status" value="1"/>
</dbReference>
<feature type="compositionally biased region" description="Basic and acidic residues" evidence="2">
    <location>
        <begin position="219"/>
        <end position="228"/>
    </location>
</feature>
<feature type="compositionally biased region" description="Basic and acidic residues" evidence="2">
    <location>
        <begin position="187"/>
        <end position="206"/>
    </location>
</feature>
<dbReference type="EMBL" id="OD006260">
    <property type="protein sequence ID" value="CAD7412731.1"/>
    <property type="molecule type" value="Genomic_DNA"/>
</dbReference>
<evidence type="ECO:0000256" key="2">
    <source>
        <dbReference type="SAM" id="MobiDB-lite"/>
    </source>
</evidence>
<evidence type="ECO:0000256" key="1">
    <source>
        <dbReference type="ARBA" id="ARBA00007491"/>
    </source>
</evidence>
<dbReference type="PANTHER" id="PTHR12373">
    <property type="entry name" value="ENHANCER OF RUDIMENTARY ERH"/>
    <property type="match status" value="1"/>
</dbReference>
<dbReference type="InterPro" id="IPR000781">
    <property type="entry name" value="ERH"/>
</dbReference>